<keyword evidence="4" id="KW-0472">Membrane</keyword>
<dbReference type="Pfam" id="PF13365">
    <property type="entry name" value="Trypsin_2"/>
    <property type="match status" value="1"/>
</dbReference>
<evidence type="ECO:0000256" key="2">
    <source>
        <dbReference type="ARBA" id="ARBA00022670"/>
    </source>
</evidence>
<gene>
    <name evidence="5" type="ORF">UU16_C0020G0001</name>
</gene>
<evidence type="ECO:0000256" key="1">
    <source>
        <dbReference type="ARBA" id="ARBA00010541"/>
    </source>
</evidence>
<dbReference type="PANTHER" id="PTHR43343">
    <property type="entry name" value="PEPTIDASE S12"/>
    <property type="match status" value="1"/>
</dbReference>
<comment type="caution">
    <text evidence="5">The sequence shown here is derived from an EMBL/GenBank/DDBJ whole genome shotgun (WGS) entry which is preliminary data.</text>
</comment>
<keyword evidence="2" id="KW-0645">Protease</keyword>
<comment type="similarity">
    <text evidence="1">Belongs to the peptidase S1C family.</text>
</comment>
<dbReference type="EMBL" id="LBZO01000020">
    <property type="protein sequence ID" value="KKR73495.1"/>
    <property type="molecule type" value="Genomic_DNA"/>
</dbReference>
<keyword evidence="4" id="KW-1133">Transmembrane helix</keyword>
<dbReference type="GO" id="GO:0006508">
    <property type="term" value="P:proteolysis"/>
    <property type="evidence" value="ECO:0007669"/>
    <property type="project" value="UniProtKB-KW"/>
</dbReference>
<evidence type="ECO:0000256" key="3">
    <source>
        <dbReference type="ARBA" id="ARBA00022801"/>
    </source>
</evidence>
<keyword evidence="3" id="KW-0378">Hydrolase</keyword>
<protein>
    <submittedName>
        <fullName evidence="5">Peptidase S1 and S6, chymotrypsin/Hap</fullName>
    </submittedName>
</protein>
<feature type="non-terminal residue" evidence="5">
    <location>
        <position position="710"/>
    </location>
</feature>
<reference evidence="5 6" key="1">
    <citation type="journal article" date="2015" name="Nature">
        <title>rRNA introns, odd ribosomes, and small enigmatic genomes across a large radiation of phyla.</title>
        <authorList>
            <person name="Brown C.T."/>
            <person name="Hug L.A."/>
            <person name="Thomas B.C."/>
            <person name="Sharon I."/>
            <person name="Castelle C.J."/>
            <person name="Singh A."/>
            <person name="Wilkins M.J."/>
            <person name="Williams K.H."/>
            <person name="Banfield J.F."/>
        </authorList>
    </citation>
    <scope>NUCLEOTIDE SEQUENCE [LARGE SCALE GENOMIC DNA]</scope>
</reference>
<name>A0A0G0VNM3_9BACT</name>
<keyword evidence="4" id="KW-0812">Transmembrane</keyword>
<sequence length="710" mass="77721">MSNICNFINHKNNHIQYLQTIICNGKMKYPVMQEQNPYLIKIPEVPYQPPSKSPSFPKNNISKTIFGFLGIMMLTIGAGLGVLLVQNQQIFRGKAAENTTAQKIAEIAENLGQNQPSNTSVYTSSDLGYQITFDKNYWTPTTDLNQSNLQTISLSLNNQAGNAQITFASFDLTKKLKSAKGVGNSLDLLAQTYATDTNSTSKEKVRMNGRDYYKLSYDLNFLNQRSQYFKYLTINGNNYYVITAKYSTFGNGQAFANQFIDSLSFLPQNPSVKAATTNSIPATVLDESKIVELTKPSVFEIAHIYCNNIDIPNLSGTKYLKASYTFCNGALGSGFAINKDGFIATNGHVAKSYPEEAMVQAFLYKSTSIKPFAIDLIQEIALIQTGQEISTDQATIFLAQAENDPNVFQILMNLIYKMMQQNLLVLKENQNRYFVKLSNDPLVIDTKKSGLDILNSITSSDTVKEATYVASNYPNAYTTDAILNNKPPTGSDVAILKIINPGKLVFPSVNLGTSDGLKEGSDVIVIGYPGLVSGSASADSLINQKSSATATVTRGIISAIKNDQGGLKLIQVDASIDHGNSGGPAFDTNGNVIGIATYGMGSTSGNYNFLRDINDLKKLASDNSVSIGTSATYDQWAQGLSYFWIEHYRQAEIPFAQVQKDYPIHPTVIGYVSDSNTAIQKGQDKSGLFFLLTHDLKTQLIFAGIIFAVI</sequence>
<evidence type="ECO:0000313" key="6">
    <source>
        <dbReference type="Proteomes" id="UP000034013"/>
    </source>
</evidence>
<dbReference type="InterPro" id="IPR051201">
    <property type="entry name" value="Chloro_Bact_Ser_Proteases"/>
</dbReference>
<dbReference type="SUPFAM" id="SSF50494">
    <property type="entry name" value="Trypsin-like serine proteases"/>
    <property type="match status" value="1"/>
</dbReference>
<dbReference type="Gene3D" id="2.40.10.10">
    <property type="entry name" value="Trypsin-like serine proteases"/>
    <property type="match status" value="1"/>
</dbReference>
<dbReference type="InterPro" id="IPR043504">
    <property type="entry name" value="Peptidase_S1_PA_chymotrypsin"/>
</dbReference>
<dbReference type="InterPro" id="IPR009003">
    <property type="entry name" value="Peptidase_S1_PA"/>
</dbReference>
<dbReference type="AlphaFoldDB" id="A0A0G0VNM3"/>
<evidence type="ECO:0000256" key="4">
    <source>
        <dbReference type="SAM" id="Phobius"/>
    </source>
</evidence>
<dbReference type="Proteomes" id="UP000034013">
    <property type="component" value="Unassembled WGS sequence"/>
</dbReference>
<accession>A0A0G0VNM3</accession>
<evidence type="ECO:0000313" key="5">
    <source>
        <dbReference type="EMBL" id="KKR73495.1"/>
    </source>
</evidence>
<proteinExistence type="inferred from homology"/>
<dbReference type="PANTHER" id="PTHR43343:SF3">
    <property type="entry name" value="PROTEASE DO-LIKE 8, CHLOROPLASTIC"/>
    <property type="match status" value="1"/>
</dbReference>
<organism evidence="5 6">
    <name type="scientific">Candidatus Woesebacteria bacterium GW2011_GWA2_40_7</name>
    <dbReference type="NCBI Taxonomy" id="1618562"/>
    <lineage>
        <taxon>Bacteria</taxon>
        <taxon>Candidatus Woeseibacteriota</taxon>
    </lineage>
</organism>
<feature type="transmembrane region" description="Helical" evidence="4">
    <location>
        <begin position="65"/>
        <end position="85"/>
    </location>
</feature>
<dbReference type="Gene3D" id="2.40.10.120">
    <property type="match status" value="1"/>
</dbReference>
<dbReference type="GO" id="GO:0008233">
    <property type="term" value="F:peptidase activity"/>
    <property type="evidence" value="ECO:0007669"/>
    <property type="project" value="UniProtKB-KW"/>
</dbReference>